<keyword evidence="2" id="KW-1185">Reference proteome</keyword>
<dbReference type="EMBL" id="MU273526">
    <property type="protein sequence ID" value="KAI0033161.1"/>
    <property type="molecule type" value="Genomic_DNA"/>
</dbReference>
<name>A0ACB8QMU3_9AGAM</name>
<organism evidence="1 2">
    <name type="scientific">Vararia minispora EC-137</name>
    <dbReference type="NCBI Taxonomy" id="1314806"/>
    <lineage>
        <taxon>Eukaryota</taxon>
        <taxon>Fungi</taxon>
        <taxon>Dikarya</taxon>
        <taxon>Basidiomycota</taxon>
        <taxon>Agaricomycotina</taxon>
        <taxon>Agaricomycetes</taxon>
        <taxon>Russulales</taxon>
        <taxon>Lachnocladiaceae</taxon>
        <taxon>Vararia</taxon>
    </lineage>
</organism>
<gene>
    <name evidence="1" type="ORF">K488DRAFT_48325</name>
</gene>
<reference evidence="1" key="1">
    <citation type="submission" date="2021-02" db="EMBL/GenBank/DDBJ databases">
        <authorList>
            <consortium name="DOE Joint Genome Institute"/>
            <person name="Ahrendt S."/>
            <person name="Looney B.P."/>
            <person name="Miyauchi S."/>
            <person name="Morin E."/>
            <person name="Drula E."/>
            <person name="Courty P.E."/>
            <person name="Chicoki N."/>
            <person name="Fauchery L."/>
            <person name="Kohler A."/>
            <person name="Kuo A."/>
            <person name="Labutti K."/>
            <person name="Pangilinan J."/>
            <person name="Lipzen A."/>
            <person name="Riley R."/>
            <person name="Andreopoulos W."/>
            <person name="He G."/>
            <person name="Johnson J."/>
            <person name="Barry K.W."/>
            <person name="Grigoriev I.V."/>
            <person name="Nagy L."/>
            <person name="Hibbett D."/>
            <person name="Henrissat B."/>
            <person name="Matheny P.B."/>
            <person name="Labbe J."/>
            <person name="Martin F."/>
        </authorList>
    </citation>
    <scope>NUCLEOTIDE SEQUENCE</scope>
    <source>
        <strain evidence="1">EC-137</strain>
    </source>
</reference>
<evidence type="ECO:0000313" key="2">
    <source>
        <dbReference type="Proteomes" id="UP000814128"/>
    </source>
</evidence>
<evidence type="ECO:0000313" key="1">
    <source>
        <dbReference type="EMBL" id="KAI0033161.1"/>
    </source>
</evidence>
<protein>
    <submittedName>
        <fullName evidence="1">Anaphase-promoting complex, cyclosome, subunit 4-domain-containing protein</fullName>
    </submittedName>
</protein>
<dbReference type="Proteomes" id="UP000814128">
    <property type="component" value="Unassembled WGS sequence"/>
</dbReference>
<proteinExistence type="predicted"/>
<reference evidence="1" key="2">
    <citation type="journal article" date="2022" name="New Phytol.">
        <title>Evolutionary transition to the ectomycorrhizal habit in the genomes of a hyperdiverse lineage of mushroom-forming fungi.</title>
        <authorList>
            <person name="Looney B."/>
            <person name="Miyauchi S."/>
            <person name="Morin E."/>
            <person name="Drula E."/>
            <person name="Courty P.E."/>
            <person name="Kohler A."/>
            <person name="Kuo A."/>
            <person name="LaButti K."/>
            <person name="Pangilinan J."/>
            <person name="Lipzen A."/>
            <person name="Riley R."/>
            <person name="Andreopoulos W."/>
            <person name="He G."/>
            <person name="Johnson J."/>
            <person name="Nolan M."/>
            <person name="Tritt A."/>
            <person name="Barry K.W."/>
            <person name="Grigoriev I.V."/>
            <person name="Nagy L.G."/>
            <person name="Hibbett D."/>
            <person name="Henrissat B."/>
            <person name="Matheny P.B."/>
            <person name="Labbe J."/>
            <person name="Martin F.M."/>
        </authorList>
    </citation>
    <scope>NUCLEOTIDE SEQUENCE</scope>
    <source>
        <strain evidence="1">EC-137</strain>
    </source>
</reference>
<sequence length="841" mass="93948">MEHSGISSLSRLQLPPSSRLHYSSCCPDKDLIVVFSRLGGKDRMSLWKMQGSKKWEVDLDVGSTAKEEVVDLAWSPDCQTVVLIHDPPRISCHSIQDGREERSVAMTKDFLDGSQLRGIWWFVDDKKPPIGSIPDIFKRRDIITGSTHSVLKMLPLLDALKDDSQSAGTQEFFAFQGAQSKSSVSNVMPAPFKQWPVLPSDPLTASVQPSKRSEDIHEEDLDELDDLNCNSILAVADSSGCIQCFLDGSYPLGTVLIDTESTIVSLVRRSQSSVLHAFQRWTEGDYRLTTLLPTEVDLTLLGTQIPRDVAKMSSTAWQLLWYSVHVVDDLRNVWMGSNTQTGAREPGLKWLSKLQDLEPSILPDTLLWAKLDLIHLLATERSSEAISDFIGAGEQMSERGLLKWDSTVTSALTRLRDQSQQYVAPACQRLHLVLEEVLAWAQLPNSHGLCRFDEVEIRECLSMVRQAIIASSWLAAVARRELSRFKEFMKWLRFEINNTAATNDHVLHPRHDVLEVQSYISYGLIDNPIDIWFVGRPPTNLSPNRRTTEAPEKGLTDVMERARQTLRDPAETSLHRPVGHHPLDSVDRNLHVLLHNLAERCSGIFLRAASATARSALCVRLPPPHQPATVYGDLIIREWTILGRDDSIFGRLPRQRSRSHMLCVAFRRPPGHCPDTYFLLVCLFRLQFGQGEATSPVLASIVLDCALSQRGGNTTGVQLLGVEFFDDECLVVVARNGAIVASVGYSNLPFALIHEGESLIGFSREGLAWETIERRRAGEFAGAAMEIRRSCAMQACKSENILLSVNGRLGRRVACVLDVDASIMEVFDLEADGEEDENEEE</sequence>
<accession>A0ACB8QMU3</accession>
<comment type="caution">
    <text evidence="1">The sequence shown here is derived from an EMBL/GenBank/DDBJ whole genome shotgun (WGS) entry which is preliminary data.</text>
</comment>